<protein>
    <submittedName>
        <fullName evidence="1">Uncharacterized protein</fullName>
    </submittedName>
</protein>
<organism evidence="1 2">
    <name type="scientific">Chromatium okenii</name>
    <dbReference type="NCBI Taxonomy" id="61644"/>
    <lineage>
        <taxon>Bacteria</taxon>
        <taxon>Pseudomonadati</taxon>
        <taxon>Pseudomonadota</taxon>
        <taxon>Gammaproteobacteria</taxon>
        <taxon>Chromatiales</taxon>
        <taxon>Chromatiaceae</taxon>
        <taxon>Chromatium</taxon>
    </lineage>
</organism>
<accession>A0A2S7XNV9</accession>
<keyword evidence="2" id="KW-1185">Reference proteome</keyword>
<dbReference type="AlphaFoldDB" id="A0A2S7XNV9"/>
<dbReference type="EMBL" id="PPGH01000037">
    <property type="protein sequence ID" value="PQJ95356.1"/>
    <property type="molecule type" value="Genomic_DNA"/>
</dbReference>
<gene>
    <name evidence="1" type="ORF">CXB77_14075</name>
</gene>
<comment type="caution">
    <text evidence="1">The sequence shown here is derived from an EMBL/GenBank/DDBJ whole genome shotgun (WGS) entry which is preliminary data.</text>
</comment>
<name>A0A2S7XNV9_9GAMM</name>
<evidence type="ECO:0000313" key="2">
    <source>
        <dbReference type="Proteomes" id="UP000239936"/>
    </source>
</evidence>
<reference evidence="1 2" key="1">
    <citation type="submission" date="2018-01" db="EMBL/GenBank/DDBJ databases">
        <title>The complete genome sequence of Chromatium okenii LaCa, a purple sulfur bacterium with a turbulent life.</title>
        <authorList>
            <person name="Luedin S.M."/>
            <person name="Liechti N."/>
            <person name="Storelli N."/>
            <person name="Danza F."/>
            <person name="Wittwer M."/>
            <person name="Pothier J.F."/>
            <person name="Tonolla M.A."/>
        </authorList>
    </citation>
    <scope>NUCLEOTIDE SEQUENCE [LARGE SCALE GENOMIC DNA]</scope>
    <source>
        <strain evidence="1 2">LaCa</strain>
    </source>
</reference>
<proteinExistence type="predicted"/>
<sequence>MESENPEALAVIEGLNLPPQVILLPMPVEQRLDPAGFTRLLRNYWARRFEGEIARAWQAVCDATGQPRVAYADWRAAFAEIRDVLTRDNIIPAGLSDALVCRGFVALVTRLRYFSPGVRGCLFPAIHDWAALINGCTTAV</sequence>
<dbReference type="Proteomes" id="UP000239936">
    <property type="component" value="Unassembled WGS sequence"/>
</dbReference>
<evidence type="ECO:0000313" key="1">
    <source>
        <dbReference type="EMBL" id="PQJ95356.1"/>
    </source>
</evidence>